<dbReference type="Proteomes" id="UP001463665">
    <property type="component" value="Chromosome"/>
</dbReference>
<dbReference type="EMBL" id="CP154834">
    <property type="protein sequence ID" value="XAO75500.1"/>
    <property type="molecule type" value="Genomic_DNA"/>
</dbReference>
<keyword evidence="2" id="KW-1185">Reference proteome</keyword>
<sequence length="42" mass="4823">MPAEQVMIIALELQYAVETEEDSTDYAEVLINVHFNPKNRSN</sequence>
<organism evidence="1 2">
    <name type="scientific">Chryseobacterium endophyticum</name>
    <dbReference type="NCBI Taxonomy" id="1854762"/>
    <lineage>
        <taxon>Bacteria</taxon>
        <taxon>Pseudomonadati</taxon>
        <taxon>Bacteroidota</taxon>
        <taxon>Flavobacteriia</taxon>
        <taxon>Flavobacteriales</taxon>
        <taxon>Weeksellaceae</taxon>
        <taxon>Chryseobacterium group</taxon>
        <taxon>Chryseobacterium</taxon>
    </lineage>
</organism>
<accession>A0AAU6WTZ0</accession>
<dbReference type="RefSeq" id="WP_294315244.1">
    <property type="nucleotide sequence ID" value="NZ_CP154834.1"/>
</dbReference>
<protein>
    <submittedName>
        <fullName evidence="1">Uncharacterized protein</fullName>
    </submittedName>
</protein>
<evidence type="ECO:0000313" key="1">
    <source>
        <dbReference type="EMBL" id="XAO75500.1"/>
    </source>
</evidence>
<reference evidence="1 2" key="1">
    <citation type="submission" date="2024-04" db="EMBL/GenBank/DDBJ databases">
        <title>Genome sequencing and assembly of rice foliar adapted Chryseobacterium endophyticum OsEnb-ALM-A6.</title>
        <authorList>
            <person name="Kumar S."/>
            <person name="Javed M."/>
            <person name="Chouhan V."/>
            <person name="Charishma K."/>
            <person name="Patel A."/>
            <person name="Kumar M."/>
            <person name="Sahu K.P."/>
            <person name="Kumar A."/>
        </authorList>
    </citation>
    <scope>NUCLEOTIDE SEQUENCE [LARGE SCALE GENOMIC DNA]</scope>
    <source>
        <strain evidence="1 2">OsEnb-ALM-A6</strain>
    </source>
</reference>
<name>A0AAU6WTZ0_9FLAO</name>
<evidence type="ECO:0000313" key="2">
    <source>
        <dbReference type="Proteomes" id="UP001463665"/>
    </source>
</evidence>
<proteinExistence type="predicted"/>
<gene>
    <name evidence="1" type="ORF">AAFP95_06145</name>
</gene>
<dbReference type="AlphaFoldDB" id="A0AAU6WTZ0"/>